<sequence>MIKSTATIPQASMSSSAISADRIAQLTARERARFATARPRSAALAARSAEHLLFGVPLHWMSDWGTPFALHVAHARGAHLTDVDGHQLADFCLGDTGAMFGHSPAPVVAALQAQAARGLTAMLASEDAAAVGELLAARFGLPRWQFAMTASDANRFLLRWLRAVTGRPVLLVFNGCYHGTVDDVFVDLVDGRPVQRPSLLGQVHALTQTTRVVEFNDLAGLQAALAPGDVACVLAEPVMTNIGMVLPEPGFWPAAADLIRRHGSLLVLDETHTISSGPGGYARAHGLAPDALVLGKPLGGGMPCAAYGFTAELAARCEAAKRAAPPGHSGIGTTLTANLLAMAAMRATLSSLMTDAVYQPMLALAGQLADGLRGAIARHGLPWCVSQVGARAEFQFCARPPRNGSEAAAAMDDALEHLLHLALLNRGVLITPFHNMMLVCPETTPADVDRLVEAFDAVLAELTHA</sequence>
<dbReference type="PANTHER" id="PTHR43713:SF3">
    <property type="entry name" value="GLUTAMATE-1-SEMIALDEHYDE 2,1-AMINOMUTASE 1, CHLOROPLASTIC-RELATED"/>
    <property type="match status" value="1"/>
</dbReference>
<dbReference type="InterPro" id="IPR005814">
    <property type="entry name" value="Aminotrans_3"/>
</dbReference>
<dbReference type="GO" id="GO:0008483">
    <property type="term" value="F:transaminase activity"/>
    <property type="evidence" value="ECO:0007669"/>
    <property type="project" value="InterPro"/>
</dbReference>
<name>A0A368XUF0_9BURK</name>
<dbReference type="InterPro" id="IPR015421">
    <property type="entry name" value="PyrdxlP-dep_Trfase_major"/>
</dbReference>
<evidence type="ECO:0000256" key="2">
    <source>
        <dbReference type="ARBA" id="ARBA00022898"/>
    </source>
</evidence>
<evidence type="ECO:0000256" key="1">
    <source>
        <dbReference type="ARBA" id="ARBA00001933"/>
    </source>
</evidence>
<dbReference type="InterPro" id="IPR015422">
    <property type="entry name" value="PyrdxlP-dep_Trfase_small"/>
</dbReference>
<protein>
    <submittedName>
        <fullName evidence="4">Glutamate-1-semialdehyde 2,1-aminomutase</fullName>
    </submittedName>
</protein>
<dbReference type="EMBL" id="QPJK01000005">
    <property type="protein sequence ID" value="RCW70167.1"/>
    <property type="molecule type" value="Genomic_DNA"/>
</dbReference>
<dbReference type="NCBIfam" id="NF005453">
    <property type="entry name" value="PRK07046.1"/>
    <property type="match status" value="1"/>
</dbReference>
<dbReference type="Gene3D" id="3.90.1150.10">
    <property type="entry name" value="Aspartate Aminotransferase, domain 1"/>
    <property type="match status" value="1"/>
</dbReference>
<dbReference type="AlphaFoldDB" id="A0A368XUF0"/>
<comment type="caution">
    <text evidence="4">The sequence shown here is derived from an EMBL/GenBank/DDBJ whole genome shotgun (WGS) entry which is preliminary data.</text>
</comment>
<dbReference type="Gene3D" id="3.40.640.10">
    <property type="entry name" value="Type I PLP-dependent aspartate aminotransferase-like (Major domain)"/>
    <property type="match status" value="1"/>
</dbReference>
<dbReference type="SUPFAM" id="SSF53383">
    <property type="entry name" value="PLP-dependent transferases"/>
    <property type="match status" value="1"/>
</dbReference>
<dbReference type="GO" id="GO:0030170">
    <property type="term" value="F:pyridoxal phosphate binding"/>
    <property type="evidence" value="ECO:0007669"/>
    <property type="project" value="InterPro"/>
</dbReference>
<keyword evidence="2 3" id="KW-0663">Pyridoxal phosphate</keyword>
<dbReference type="PANTHER" id="PTHR43713">
    <property type="entry name" value="GLUTAMATE-1-SEMIALDEHYDE 2,1-AMINOMUTASE"/>
    <property type="match status" value="1"/>
</dbReference>
<evidence type="ECO:0000313" key="4">
    <source>
        <dbReference type="EMBL" id="RCW70167.1"/>
    </source>
</evidence>
<comment type="similarity">
    <text evidence="3">Belongs to the class-III pyridoxal-phosphate-dependent aminotransferase family.</text>
</comment>
<reference evidence="4 5" key="1">
    <citation type="submission" date="2018-07" db="EMBL/GenBank/DDBJ databases">
        <title>Genomic Encyclopedia of Type Strains, Phase IV (KMG-IV): sequencing the most valuable type-strain genomes for metagenomic binning, comparative biology and taxonomic classification.</title>
        <authorList>
            <person name="Goeker M."/>
        </authorList>
    </citation>
    <scope>NUCLEOTIDE SEQUENCE [LARGE SCALE GENOMIC DNA]</scope>
    <source>
        <strain evidence="4 5">DSM 21634</strain>
    </source>
</reference>
<accession>A0A368XUF0</accession>
<dbReference type="Proteomes" id="UP000252884">
    <property type="component" value="Unassembled WGS sequence"/>
</dbReference>
<organism evidence="4 5">
    <name type="scientific">Pseudorhodoferax soli</name>
    <dbReference type="NCBI Taxonomy" id="545864"/>
    <lineage>
        <taxon>Bacteria</taxon>
        <taxon>Pseudomonadati</taxon>
        <taxon>Pseudomonadota</taxon>
        <taxon>Betaproteobacteria</taxon>
        <taxon>Burkholderiales</taxon>
        <taxon>Comamonadaceae</taxon>
    </lineage>
</organism>
<evidence type="ECO:0000313" key="5">
    <source>
        <dbReference type="Proteomes" id="UP000252884"/>
    </source>
</evidence>
<dbReference type="Pfam" id="PF00202">
    <property type="entry name" value="Aminotran_3"/>
    <property type="match status" value="1"/>
</dbReference>
<comment type="cofactor">
    <cofactor evidence="1">
        <name>pyridoxal 5'-phosphate</name>
        <dbReference type="ChEBI" id="CHEBI:597326"/>
    </cofactor>
</comment>
<dbReference type="InterPro" id="IPR015424">
    <property type="entry name" value="PyrdxlP-dep_Trfase"/>
</dbReference>
<evidence type="ECO:0000256" key="3">
    <source>
        <dbReference type="RuleBase" id="RU003560"/>
    </source>
</evidence>
<keyword evidence="5" id="KW-1185">Reference proteome</keyword>
<proteinExistence type="inferred from homology"/>
<gene>
    <name evidence="4" type="ORF">DES41_105105</name>
</gene>